<feature type="domain" description="MacB-like periplasmic core" evidence="8">
    <location>
        <begin position="20"/>
        <end position="250"/>
    </location>
</feature>
<evidence type="ECO:0000256" key="3">
    <source>
        <dbReference type="ARBA" id="ARBA00022692"/>
    </source>
</evidence>
<dbReference type="Pfam" id="PF02687">
    <property type="entry name" value="FtsX"/>
    <property type="match status" value="2"/>
</dbReference>
<keyword evidence="4 6" id="KW-1133">Transmembrane helix</keyword>
<feature type="transmembrane region" description="Helical" evidence="6">
    <location>
        <begin position="735"/>
        <end position="754"/>
    </location>
</feature>
<reference evidence="9 10" key="1">
    <citation type="submission" date="2018-03" db="EMBL/GenBank/DDBJ databases">
        <title>Adhaeribacter sp. HMF7605 Genome sequencing and assembly.</title>
        <authorList>
            <person name="Kang H."/>
            <person name="Kang J."/>
            <person name="Cha I."/>
            <person name="Kim H."/>
            <person name="Joh K."/>
        </authorList>
    </citation>
    <scope>NUCLEOTIDE SEQUENCE [LARGE SCALE GENOMIC DNA]</scope>
    <source>
        <strain evidence="9 10">HMF7605</strain>
    </source>
</reference>
<feature type="transmembrane region" description="Helical" evidence="6">
    <location>
        <begin position="428"/>
        <end position="453"/>
    </location>
</feature>
<feature type="transmembrane region" description="Helical" evidence="6">
    <location>
        <begin position="685"/>
        <end position="707"/>
    </location>
</feature>
<feature type="transmembrane region" description="Helical" evidence="6">
    <location>
        <begin position="337"/>
        <end position="363"/>
    </location>
</feature>
<feature type="transmembrane region" description="Helical" evidence="6">
    <location>
        <begin position="21"/>
        <end position="41"/>
    </location>
</feature>
<evidence type="ECO:0000313" key="9">
    <source>
        <dbReference type="EMBL" id="PSR54100.1"/>
    </source>
</evidence>
<dbReference type="GO" id="GO:0022857">
    <property type="term" value="F:transmembrane transporter activity"/>
    <property type="evidence" value="ECO:0007669"/>
    <property type="project" value="TreeGrafter"/>
</dbReference>
<dbReference type="RefSeq" id="WP_106929435.1">
    <property type="nucleotide sequence ID" value="NZ_PYFT01000001.1"/>
</dbReference>
<evidence type="ECO:0000259" key="8">
    <source>
        <dbReference type="Pfam" id="PF12704"/>
    </source>
</evidence>
<dbReference type="OrthoDB" id="5933722at2"/>
<dbReference type="GO" id="GO:0005886">
    <property type="term" value="C:plasma membrane"/>
    <property type="evidence" value="ECO:0007669"/>
    <property type="project" value="UniProtKB-SubCell"/>
</dbReference>
<keyword evidence="10" id="KW-1185">Reference proteome</keyword>
<feature type="domain" description="ABC3 transporter permease C-terminal" evidence="7">
    <location>
        <begin position="296"/>
        <end position="411"/>
    </location>
</feature>
<dbReference type="PROSITE" id="PS51257">
    <property type="entry name" value="PROKAR_LIPOPROTEIN"/>
    <property type="match status" value="1"/>
</dbReference>
<feature type="transmembrane region" description="Helical" evidence="6">
    <location>
        <begin position="383"/>
        <end position="407"/>
    </location>
</feature>
<keyword evidence="2" id="KW-1003">Cell membrane</keyword>
<feature type="transmembrane region" description="Helical" evidence="6">
    <location>
        <begin position="293"/>
        <end position="316"/>
    </location>
</feature>
<evidence type="ECO:0000256" key="4">
    <source>
        <dbReference type="ARBA" id="ARBA00022989"/>
    </source>
</evidence>
<gene>
    <name evidence="9" type="ORF">AHMF7605_11490</name>
</gene>
<evidence type="ECO:0000256" key="6">
    <source>
        <dbReference type="SAM" id="Phobius"/>
    </source>
</evidence>
<comment type="caution">
    <text evidence="9">The sequence shown here is derived from an EMBL/GenBank/DDBJ whole genome shotgun (WGS) entry which is preliminary data.</text>
</comment>
<dbReference type="AlphaFoldDB" id="A0A2T2YF14"/>
<dbReference type="InterPro" id="IPR025857">
    <property type="entry name" value="MacB_PCD"/>
</dbReference>
<organism evidence="9 10">
    <name type="scientific">Adhaeribacter arboris</name>
    <dbReference type="NCBI Taxonomy" id="2072846"/>
    <lineage>
        <taxon>Bacteria</taxon>
        <taxon>Pseudomonadati</taxon>
        <taxon>Bacteroidota</taxon>
        <taxon>Cytophagia</taxon>
        <taxon>Cytophagales</taxon>
        <taxon>Hymenobacteraceae</taxon>
        <taxon>Adhaeribacter</taxon>
    </lineage>
</organism>
<dbReference type="EMBL" id="PYFT01000001">
    <property type="protein sequence ID" value="PSR54100.1"/>
    <property type="molecule type" value="Genomic_DNA"/>
</dbReference>
<dbReference type="Pfam" id="PF12704">
    <property type="entry name" value="MacB_PCD"/>
    <property type="match status" value="2"/>
</dbReference>
<feature type="domain" description="ABC3 transporter permease C-terminal" evidence="7">
    <location>
        <begin position="686"/>
        <end position="798"/>
    </location>
</feature>
<feature type="domain" description="MacB-like periplasmic core" evidence="8">
    <location>
        <begin position="448"/>
        <end position="650"/>
    </location>
</feature>
<feature type="transmembrane region" description="Helical" evidence="6">
    <location>
        <begin position="769"/>
        <end position="792"/>
    </location>
</feature>
<dbReference type="PANTHER" id="PTHR30572">
    <property type="entry name" value="MEMBRANE COMPONENT OF TRANSPORTER-RELATED"/>
    <property type="match status" value="1"/>
</dbReference>
<name>A0A2T2YF14_9BACT</name>
<evidence type="ECO:0000259" key="7">
    <source>
        <dbReference type="Pfam" id="PF02687"/>
    </source>
</evidence>
<sequence>MFKNYFTTAIRNIWRNKTYSALNIFGLAVGIACAGLIFLWAENEWSWDNFHAKKDRLFQLKVNMTFGGNNFTMGSTPRPMAKALLNEIPGIANTARVSDEGQRLLFKAGNRVFYATGLYADAALCTMFSFDFIEGHAKNAFPQLHSLIITQSTARKFFGGTKNIVGKTIRIDNKQDYVVSGVVKDLPQNSTLQFEWLASYEIKIVENKVRAIKDKITLTDDMDWSGYGPFTYVELDKTANLTTINNQLKDFIPQRAPDQTSQTFLYPMAQWHLFNEFTNGKPTGGGAITQVRLLAVIAWIILFIACINFMNLATANSHKRAREIGVRKVLGAEKTRLVFQFLTEALFLSAIAAVFAVIIISIALPTFNALMQKQLSLHLESPFHITGLLVIVLICGLVAGSYPAWYLSSFHPVLVLKGLKMKNGSAAFIRKGLVVFQFAASVVFIISTVIVYLQIQHVKNRNLGFHKNNLIEINPERAISKVFPLIKNDLLSTGVIQNVALADHSILQGGNTDNRFRWQGKPDGQEVSIANRSVSPEFIAASGLEIIDGRDFRNNTSAEKSKVIINKAMADLMGQESAVGKIIQSPRGNADNVFTNMTVIGVVNDYVYGNIYGKAQPLIIFCQSPENQNFIYIRTKAPGNAPQALARIEEVMKRYNPAYPLEYTFVDDQFNNLFSNETHISQISGVFAALAIIISCLGLFGLATYTAERRTKEIGIRKVLGASVTNITTLLSKDFLQLVAIACLLAFPVGWWLMQNWLQNYEYRINVSWWIFLVAGLLAFVIALMTVSFQAIKAAMANPVKSLRTE</sequence>
<protein>
    <submittedName>
        <fullName evidence="9">Acetylornithine deacetylase</fullName>
    </submittedName>
</protein>
<keyword evidence="5 6" id="KW-0472">Membrane</keyword>
<evidence type="ECO:0000256" key="1">
    <source>
        <dbReference type="ARBA" id="ARBA00004651"/>
    </source>
</evidence>
<evidence type="ECO:0000256" key="5">
    <source>
        <dbReference type="ARBA" id="ARBA00023136"/>
    </source>
</evidence>
<dbReference type="Proteomes" id="UP000240357">
    <property type="component" value="Unassembled WGS sequence"/>
</dbReference>
<keyword evidence="3 6" id="KW-0812">Transmembrane</keyword>
<comment type="subcellular location">
    <subcellularLocation>
        <location evidence="1">Cell membrane</location>
        <topology evidence="1">Multi-pass membrane protein</topology>
    </subcellularLocation>
</comment>
<accession>A0A2T2YF14</accession>
<evidence type="ECO:0000256" key="2">
    <source>
        <dbReference type="ARBA" id="ARBA00022475"/>
    </source>
</evidence>
<dbReference type="PANTHER" id="PTHR30572:SF18">
    <property type="entry name" value="ABC-TYPE MACROLIDE FAMILY EXPORT SYSTEM PERMEASE COMPONENT 2"/>
    <property type="match status" value="1"/>
</dbReference>
<proteinExistence type="predicted"/>
<dbReference type="InterPro" id="IPR003838">
    <property type="entry name" value="ABC3_permease_C"/>
</dbReference>
<evidence type="ECO:0000313" key="10">
    <source>
        <dbReference type="Proteomes" id="UP000240357"/>
    </source>
</evidence>
<dbReference type="InterPro" id="IPR050250">
    <property type="entry name" value="Macrolide_Exporter_MacB"/>
</dbReference>